<dbReference type="PANTHER" id="PTHR12526:SF638">
    <property type="entry name" value="SPORE COAT PROTEIN SA"/>
    <property type="match status" value="1"/>
</dbReference>
<proteinExistence type="predicted"/>
<evidence type="ECO:0000313" key="3">
    <source>
        <dbReference type="Proteomes" id="UP000017944"/>
    </source>
</evidence>
<dbReference type="GO" id="GO:0016757">
    <property type="term" value="F:glycosyltransferase activity"/>
    <property type="evidence" value="ECO:0007669"/>
    <property type="project" value="UniProtKB-KW"/>
</dbReference>
<dbReference type="EMBL" id="AXUT01000465">
    <property type="protein sequence ID" value="ESU76916.1"/>
    <property type="molecule type" value="Genomic_DNA"/>
</dbReference>
<organism evidence="2 3">
    <name type="scientific">Shigella dysenteriae WRSd3</name>
    <dbReference type="NCBI Taxonomy" id="1401327"/>
    <lineage>
        <taxon>Bacteria</taxon>
        <taxon>Pseudomonadati</taxon>
        <taxon>Pseudomonadota</taxon>
        <taxon>Gammaproteobacteria</taxon>
        <taxon>Enterobacterales</taxon>
        <taxon>Enterobacteriaceae</taxon>
        <taxon>Shigella</taxon>
    </lineage>
</organism>
<dbReference type="GO" id="GO:1901135">
    <property type="term" value="P:carbohydrate derivative metabolic process"/>
    <property type="evidence" value="ECO:0007669"/>
    <property type="project" value="UniProtKB-ARBA"/>
</dbReference>
<dbReference type="EC" id="2.4.1.-" evidence="2"/>
<dbReference type="CDD" id="cd03808">
    <property type="entry name" value="GT4_CapM-like"/>
    <property type="match status" value="1"/>
</dbReference>
<keyword evidence="2" id="KW-0328">Glycosyltransferase</keyword>
<dbReference type="Pfam" id="PF00534">
    <property type="entry name" value="Glycos_transf_1"/>
    <property type="match status" value="1"/>
</dbReference>
<dbReference type="PATRIC" id="fig|1401327.3.peg.3853"/>
<dbReference type="RefSeq" id="WP_000703236.1">
    <property type="nucleotide sequence ID" value="NZ_AXUT01000465.1"/>
</dbReference>
<sequence>MKISIIGNTANAMILFRLDLIKTLTKKGISVYAFATDYNDSSKEIIKKAGAIPVDYNLSRSGINLAGDLWNTYLLSKKLKKIKPDAILSFFSKPSIFGSLAGIFSGVKNNNAMLEGLGFLFTEQPHGTPLKTKLLKNIQVLLYKIIFPHINSLILLNKDDYHDLIDKYKIKLKSCHILGGIGLDMNNYCKSTPPTNEISFIFIARLLAEKGVNEFVAAAKKIKKTHPNVEFIILGAIDKENPGGLSESDVDTLIKSGVISYPGFVSNVADWIEKSSVFVLPSYYREGVPRSTQEAMAMGRPILTTNLPGCKETIIDGVNGYVVKKWSHEDLAEKMLKLINNPEKIISMGEESYKLARERFDANVNNVKLLKILGIPD</sequence>
<feature type="domain" description="Glycosyl transferase family 1" evidence="1">
    <location>
        <begin position="191"/>
        <end position="354"/>
    </location>
</feature>
<gene>
    <name evidence="2" type="ORF">WRSd3_04160</name>
</gene>
<comment type="caution">
    <text evidence="2">The sequence shown here is derived from an EMBL/GenBank/DDBJ whole genome shotgun (WGS) entry which is preliminary data.</text>
</comment>
<accession>A0A090NBL6</accession>
<name>A0A090NBL6_SHIDY</name>
<dbReference type="InterPro" id="IPR001296">
    <property type="entry name" value="Glyco_trans_1"/>
</dbReference>
<evidence type="ECO:0000259" key="1">
    <source>
        <dbReference type="Pfam" id="PF00534"/>
    </source>
</evidence>
<keyword evidence="2" id="KW-0808">Transferase</keyword>
<dbReference type="PANTHER" id="PTHR12526">
    <property type="entry name" value="GLYCOSYLTRANSFERASE"/>
    <property type="match status" value="1"/>
</dbReference>
<protein>
    <submittedName>
        <fullName evidence="2">Glycosyltransferase</fullName>
        <ecNumber evidence="2">2.4.1.-</ecNumber>
    </submittedName>
</protein>
<dbReference type="Gene3D" id="3.40.50.2000">
    <property type="entry name" value="Glycogen Phosphorylase B"/>
    <property type="match status" value="2"/>
</dbReference>
<dbReference type="Proteomes" id="UP000017944">
    <property type="component" value="Unassembled WGS sequence"/>
</dbReference>
<reference evidence="2 3" key="1">
    <citation type="submission" date="2013-10" db="EMBL/GenBank/DDBJ databases">
        <title>Draft genomes and the virulence plasmids of Sd1617 vaccine constructs: WRSd3 and WRSd5.</title>
        <authorList>
            <person name="Aksomboon Vongsawan A."/>
            <person name="Venkatesan M.M."/>
            <person name="Vaisvil B."/>
            <person name="Emel G."/>
            <person name="Kepatral V."/>
            <person name="Sethabutr O."/>
            <person name="Serichantalergs O."/>
            <person name="Mason C."/>
        </authorList>
    </citation>
    <scope>NUCLEOTIDE SEQUENCE [LARGE SCALE GENOMIC DNA]</scope>
    <source>
        <strain evidence="2 3">WRSd3</strain>
    </source>
</reference>
<evidence type="ECO:0000313" key="2">
    <source>
        <dbReference type="EMBL" id="ESU76916.1"/>
    </source>
</evidence>
<dbReference type="AlphaFoldDB" id="A0A090NBL6"/>
<dbReference type="SUPFAM" id="SSF53756">
    <property type="entry name" value="UDP-Glycosyltransferase/glycogen phosphorylase"/>
    <property type="match status" value="1"/>
</dbReference>